<evidence type="ECO:0000313" key="2">
    <source>
        <dbReference type="Proteomes" id="UP000611708"/>
    </source>
</evidence>
<dbReference type="Proteomes" id="UP000611708">
    <property type="component" value="Unassembled WGS sequence"/>
</dbReference>
<dbReference type="EMBL" id="JADQDN010000004">
    <property type="protein sequence ID" value="MBF9196297.1"/>
    <property type="molecule type" value="Genomic_DNA"/>
</dbReference>
<organism evidence="1 2">
    <name type="scientific">Microvirga terrestris</name>
    <dbReference type="NCBI Taxonomy" id="2791024"/>
    <lineage>
        <taxon>Bacteria</taxon>
        <taxon>Pseudomonadati</taxon>
        <taxon>Pseudomonadota</taxon>
        <taxon>Alphaproteobacteria</taxon>
        <taxon>Hyphomicrobiales</taxon>
        <taxon>Methylobacteriaceae</taxon>
        <taxon>Microvirga</taxon>
    </lineage>
</organism>
<proteinExistence type="predicted"/>
<comment type="caution">
    <text evidence="1">The sequence shown here is derived from an EMBL/GenBank/DDBJ whole genome shotgun (WGS) entry which is preliminary data.</text>
</comment>
<accession>A0ABS0HS36</accession>
<keyword evidence="2" id="KW-1185">Reference proteome</keyword>
<sequence length="136" mass="14866">MPRKKTWNEKLATGSLKIEPVDKAFAGLKLGQMMLIATPRIVRDYIAAVPRGQSRSIAQLRDDLARAHSAEVTCPMTTGIFVRIAAEAALEDLASGKKPSEITPFWRVVDVKSPLAKKLSCGPDFIAHQRAAENLV</sequence>
<evidence type="ECO:0000313" key="1">
    <source>
        <dbReference type="EMBL" id="MBF9196297.1"/>
    </source>
</evidence>
<dbReference type="RefSeq" id="WP_196263683.1">
    <property type="nucleotide sequence ID" value="NZ_JADQDN010000004.1"/>
</dbReference>
<name>A0ABS0HS36_9HYPH</name>
<reference evidence="1 2" key="1">
    <citation type="submission" date="2020-11" db="EMBL/GenBank/DDBJ databases">
        <authorList>
            <person name="Kim M.K."/>
        </authorList>
    </citation>
    <scope>NUCLEOTIDE SEQUENCE [LARGE SCALE GENOMIC DNA]</scope>
    <source>
        <strain evidence="1 2">BT290</strain>
    </source>
</reference>
<protein>
    <submittedName>
        <fullName evidence="1">Uncharacterized protein</fullName>
    </submittedName>
</protein>
<gene>
    <name evidence="1" type="ORF">I2H36_09615</name>
</gene>